<dbReference type="EMBL" id="JYLN01000010">
    <property type="protein sequence ID" value="KRP69734.1"/>
    <property type="molecule type" value="Genomic_DNA"/>
</dbReference>
<comment type="caution">
    <text evidence="1">The sequence shown here is derived from an EMBL/GenBank/DDBJ whole genome shotgun (WGS) entry which is preliminary data.</text>
</comment>
<evidence type="ECO:0000313" key="2">
    <source>
        <dbReference type="Proteomes" id="UP000050852"/>
    </source>
</evidence>
<proteinExistence type="predicted"/>
<dbReference type="Proteomes" id="UP000050852">
    <property type="component" value="Unassembled WGS sequence"/>
</dbReference>
<accession>A0A0R3A8L1</accession>
<reference evidence="1 2" key="1">
    <citation type="submission" date="2015-02" db="EMBL/GenBank/DDBJ databases">
        <title>Two Pseudomonas sp. nov., isolated from raw milk.</title>
        <authorList>
            <person name="Wenning M."/>
            <person name="von Neubeck M."/>
            <person name="Huptas C."/>
            <person name="Scherer S."/>
        </authorList>
    </citation>
    <scope>NUCLEOTIDE SEQUENCE [LARGE SCALE GENOMIC DNA]</scope>
    <source>
        <strain evidence="1 2">DSM 29164</strain>
    </source>
</reference>
<organism evidence="1 2">
    <name type="scientific">Pseudomonas paralactis</name>
    <dbReference type="NCBI Taxonomy" id="1615673"/>
    <lineage>
        <taxon>Bacteria</taxon>
        <taxon>Pseudomonadati</taxon>
        <taxon>Pseudomonadota</taxon>
        <taxon>Gammaproteobacteria</taxon>
        <taxon>Pseudomonadales</taxon>
        <taxon>Pseudomonadaceae</taxon>
        <taxon>Pseudomonas</taxon>
    </lineage>
</organism>
<gene>
    <name evidence="1" type="ORF">TX23_22880</name>
</gene>
<protein>
    <submittedName>
        <fullName evidence="1">Uncharacterized protein</fullName>
    </submittedName>
</protein>
<sequence length="306" mass="34911">MGPGCRDFVAEISGIKLDDQGSFMRVSSLKSAMCNTAQALERHKDFESCLRAHYHVLLVPYSRRPFFYKSALKYSRLMVSFALLSEYFATPVPLLSEVKTLCVTRRYCSKNSLESMFLLLRALGFMEVAPHPEDSRFRVYAPSDEACREARLMLTSLTESLARLYPERAIFRQMRELDDRGFLSLYFKGFAIILDADLTVDVLLPECYWLVKRDAGHLLMLAIYNDAFAPENDRATFRSSSYLALAKQLSVSKTHIIRMVQEGVEKGYFKAHSKTRLEVLPPFVSLVKRFMAFSFALGLHAIEMGA</sequence>
<dbReference type="OrthoDB" id="6942275at2"/>
<dbReference type="PATRIC" id="fig|1615673.3.peg.178"/>
<name>A0A0R3A8L1_9PSED</name>
<dbReference type="AlphaFoldDB" id="A0A0R3A8L1"/>
<evidence type="ECO:0000313" key="1">
    <source>
        <dbReference type="EMBL" id="KRP69734.1"/>
    </source>
</evidence>